<name>A0A932CQ58_UNCTE</name>
<evidence type="ECO:0000313" key="5">
    <source>
        <dbReference type="Proteomes" id="UP000769766"/>
    </source>
</evidence>
<dbReference type="CDD" id="cd00198">
    <property type="entry name" value="vWFA"/>
    <property type="match status" value="1"/>
</dbReference>
<organism evidence="4 5">
    <name type="scientific">Tectimicrobiota bacterium</name>
    <dbReference type="NCBI Taxonomy" id="2528274"/>
    <lineage>
        <taxon>Bacteria</taxon>
        <taxon>Pseudomonadati</taxon>
        <taxon>Nitrospinota/Tectimicrobiota group</taxon>
        <taxon>Candidatus Tectimicrobiota</taxon>
    </lineage>
</organism>
<feature type="coiled-coil region" evidence="1">
    <location>
        <begin position="224"/>
        <end position="281"/>
    </location>
</feature>
<proteinExistence type="predicted"/>
<dbReference type="AlphaFoldDB" id="A0A932CQ58"/>
<feature type="compositionally biased region" description="Pro residues" evidence="2">
    <location>
        <begin position="370"/>
        <end position="384"/>
    </location>
</feature>
<feature type="coiled-coil region" evidence="1">
    <location>
        <begin position="57"/>
        <end position="119"/>
    </location>
</feature>
<dbReference type="SUPFAM" id="SSF53300">
    <property type="entry name" value="vWA-like"/>
    <property type="match status" value="1"/>
</dbReference>
<keyword evidence="1" id="KW-0175">Coiled coil</keyword>
<protein>
    <recommendedName>
        <fullName evidence="3">VWFA domain-containing protein</fullName>
    </recommendedName>
</protein>
<evidence type="ECO:0000313" key="4">
    <source>
        <dbReference type="EMBL" id="MBI2877466.1"/>
    </source>
</evidence>
<dbReference type="Gene3D" id="3.40.50.410">
    <property type="entry name" value="von Willebrand factor, type A domain"/>
    <property type="match status" value="1"/>
</dbReference>
<feature type="region of interest" description="Disordered" evidence="2">
    <location>
        <begin position="365"/>
        <end position="389"/>
    </location>
</feature>
<evidence type="ECO:0000256" key="2">
    <source>
        <dbReference type="SAM" id="MobiDB-lite"/>
    </source>
</evidence>
<dbReference type="InterPro" id="IPR036465">
    <property type="entry name" value="vWFA_dom_sf"/>
</dbReference>
<comment type="caution">
    <text evidence="4">The sequence shown here is derived from an EMBL/GenBank/DDBJ whole genome shotgun (WGS) entry which is preliminary data.</text>
</comment>
<reference evidence="4" key="1">
    <citation type="submission" date="2020-07" db="EMBL/GenBank/DDBJ databases">
        <title>Huge and variable diversity of episymbiotic CPR bacteria and DPANN archaea in groundwater ecosystems.</title>
        <authorList>
            <person name="He C.Y."/>
            <person name="Keren R."/>
            <person name="Whittaker M."/>
            <person name="Farag I.F."/>
            <person name="Doudna J."/>
            <person name="Cate J.H.D."/>
            <person name="Banfield J.F."/>
        </authorList>
    </citation>
    <scope>NUCLEOTIDE SEQUENCE</scope>
    <source>
        <strain evidence="4">NC_groundwater_672_Ag_B-0.1um_62_36</strain>
    </source>
</reference>
<evidence type="ECO:0000259" key="3">
    <source>
        <dbReference type="PROSITE" id="PS50234"/>
    </source>
</evidence>
<dbReference type="InterPro" id="IPR002035">
    <property type="entry name" value="VWF_A"/>
</dbReference>
<dbReference type="Proteomes" id="UP000769766">
    <property type="component" value="Unassembled WGS sequence"/>
</dbReference>
<dbReference type="EMBL" id="JACPRF010000345">
    <property type="protein sequence ID" value="MBI2877466.1"/>
    <property type="molecule type" value="Genomic_DNA"/>
</dbReference>
<dbReference type="SMART" id="SM00327">
    <property type="entry name" value="VWA"/>
    <property type="match status" value="1"/>
</dbReference>
<feature type="domain" description="VWFA" evidence="3">
    <location>
        <begin position="405"/>
        <end position="625"/>
    </location>
</feature>
<accession>A0A932CQ58</accession>
<gene>
    <name evidence="4" type="ORF">HYY20_11340</name>
</gene>
<evidence type="ECO:0000256" key="1">
    <source>
        <dbReference type="SAM" id="Coils"/>
    </source>
</evidence>
<dbReference type="PROSITE" id="PS50234">
    <property type="entry name" value="VWFA"/>
    <property type="match status" value="1"/>
</dbReference>
<sequence length="626" mass="73041">MIRYRYSRWDSLQEAPSFEVDQLMDQLTDRLLEEGDLDTLLKRLCQRGMTDQEGNRIHGLQELWRDLQKKRQELLEKYELDSLYQSIRRQLRELTQGRMEETEQILKELNEMIREQIAGARPDYPGFLKRYGDRLPPGYQTLGLETLLEQIQQDRARMESLLRRMPREMREELEKMMQEAFLSMDEGLRGQLQELSRNLARLSALQSYPFWGKQSLDMEQALRIREQFDQIEQLEETLREVQRGQGHLEDLEAEAVQDILGEEGRQQVERLQWVLRQLEERGYIHKSGNRYVVSLQGIRRIGQKALRDIFAHLKRDPFGQHPMERTGGGGARIEESHRYDYGDPFDLHLEATLKNCMLREAEELRQAPAAGPPARPSPARPSSPAPRLRPEDFETYRQESLTQTSVVLMLDMSGSMDRYNKFLAAKKVALAMERLIRSQFPRDRFRVVGFYTLAQEISLEELPFVHPKPFGFSSLMMVDQFGSSWGPLKLELDPQDVNRLDVPMSFTNIQEGLKLSRQILSQMPGTNNQIILITDGEPTAHFEGGSLYLQYPPSQRTIQATFREVKRCTAAGIVINTFMLSRDHLLERFVDQLARVNRGRAFFTTPERIGEYVVVDYLSRKRRKIA</sequence>